<evidence type="ECO:0000256" key="2">
    <source>
        <dbReference type="ARBA" id="ARBA00022617"/>
    </source>
</evidence>
<dbReference type="Proteomes" id="UP000238348">
    <property type="component" value="Chromosome"/>
</dbReference>
<dbReference type="InterPro" id="IPR002397">
    <property type="entry name" value="Cyt_P450_B"/>
</dbReference>
<dbReference type="EMBL" id="CP012673">
    <property type="protein sequence ID" value="AUX46362.1"/>
    <property type="molecule type" value="Genomic_DNA"/>
</dbReference>
<dbReference type="PRINTS" id="PR00359">
    <property type="entry name" value="BP450"/>
</dbReference>
<name>A0A2L0F477_SORCE</name>
<dbReference type="PANTHER" id="PTHR46696:SF3">
    <property type="entry name" value="PULCHERRIMINIC ACID SYNTHASE"/>
    <property type="match status" value="1"/>
</dbReference>
<dbReference type="CDD" id="cd11078">
    <property type="entry name" value="CYP130-like"/>
    <property type="match status" value="1"/>
</dbReference>
<protein>
    <submittedName>
        <fullName evidence="8">Cytochrome P450</fullName>
    </submittedName>
</protein>
<dbReference type="PANTHER" id="PTHR46696">
    <property type="entry name" value="P450, PUTATIVE (EUROFUNG)-RELATED"/>
    <property type="match status" value="1"/>
</dbReference>
<organism evidence="8 9">
    <name type="scientific">Sorangium cellulosum</name>
    <name type="common">Polyangium cellulosum</name>
    <dbReference type="NCBI Taxonomy" id="56"/>
    <lineage>
        <taxon>Bacteria</taxon>
        <taxon>Pseudomonadati</taxon>
        <taxon>Myxococcota</taxon>
        <taxon>Polyangia</taxon>
        <taxon>Polyangiales</taxon>
        <taxon>Polyangiaceae</taxon>
        <taxon>Sorangium</taxon>
    </lineage>
</organism>
<keyword evidence="4 7" id="KW-0560">Oxidoreductase</keyword>
<comment type="similarity">
    <text evidence="1 7">Belongs to the cytochrome P450 family.</text>
</comment>
<dbReference type="Gene3D" id="1.10.630.10">
    <property type="entry name" value="Cytochrome P450"/>
    <property type="match status" value="1"/>
</dbReference>
<dbReference type="PROSITE" id="PS00086">
    <property type="entry name" value="CYTOCHROME_P450"/>
    <property type="match status" value="1"/>
</dbReference>
<evidence type="ECO:0000256" key="6">
    <source>
        <dbReference type="ARBA" id="ARBA00023033"/>
    </source>
</evidence>
<sequence>MNCMNERVNIMTPAFRADPYTPYAAMRREAPVCQVDPGGMWAVTRYADVVAVLRSPERFSSQGFRAAWQPAWVGHNPLASSILAMDGPDHARLRGLVSRSFGAPAIARVEQRTRGLCERLAARLDGEVDFIDAVAAPLPAFVICELLGLDHALERHFKRWIDDLLSVTPEPASPEHEARVRATIAELDLCMAGVIEARRRSPADDLASELARAEAGGQRLGDREIIDLLVSLLGGGLETTTHLLGSAMLLLAERPEELERLRASPELIPRFVEEMMRYDGPTQSVPRLTTSDVALAGAVIPAGSLVLALVGSANRDELHFKDPERFELHRGQPSLTFGHGAHFCLGAALARMEAKVALEVLIPRISEVTRAPGEIPYNRTLTVRGPVSLPLRFRPA</sequence>
<dbReference type="GO" id="GO:0020037">
    <property type="term" value="F:heme binding"/>
    <property type="evidence" value="ECO:0007669"/>
    <property type="project" value="InterPro"/>
</dbReference>
<dbReference type="AlphaFoldDB" id="A0A2L0F477"/>
<dbReference type="InterPro" id="IPR017972">
    <property type="entry name" value="Cyt_P450_CS"/>
</dbReference>
<dbReference type="SUPFAM" id="SSF48264">
    <property type="entry name" value="Cytochrome P450"/>
    <property type="match status" value="1"/>
</dbReference>
<evidence type="ECO:0000313" key="9">
    <source>
        <dbReference type="Proteomes" id="UP000238348"/>
    </source>
</evidence>
<accession>A0A2L0F477</accession>
<dbReference type="FunFam" id="1.10.630.10:FF:000018">
    <property type="entry name" value="Cytochrome P450 monooxygenase"/>
    <property type="match status" value="1"/>
</dbReference>
<keyword evidence="5 7" id="KW-0408">Iron</keyword>
<dbReference type="InterPro" id="IPR036396">
    <property type="entry name" value="Cyt_P450_sf"/>
</dbReference>
<keyword evidence="2 7" id="KW-0349">Heme</keyword>
<keyword evidence="3 7" id="KW-0479">Metal-binding</keyword>
<evidence type="ECO:0000256" key="5">
    <source>
        <dbReference type="ARBA" id="ARBA00023004"/>
    </source>
</evidence>
<evidence type="ECO:0000256" key="1">
    <source>
        <dbReference type="ARBA" id="ARBA00010617"/>
    </source>
</evidence>
<dbReference type="GO" id="GO:0016705">
    <property type="term" value="F:oxidoreductase activity, acting on paired donors, with incorporation or reduction of molecular oxygen"/>
    <property type="evidence" value="ECO:0007669"/>
    <property type="project" value="InterPro"/>
</dbReference>
<evidence type="ECO:0000256" key="4">
    <source>
        <dbReference type="ARBA" id="ARBA00023002"/>
    </source>
</evidence>
<dbReference type="RefSeq" id="WP_275937373.1">
    <property type="nucleotide sequence ID" value="NZ_CP012673.1"/>
</dbReference>
<keyword evidence="6 7" id="KW-0503">Monooxygenase</keyword>
<evidence type="ECO:0000256" key="3">
    <source>
        <dbReference type="ARBA" id="ARBA00022723"/>
    </source>
</evidence>
<proteinExistence type="inferred from homology"/>
<dbReference type="Pfam" id="PF00067">
    <property type="entry name" value="p450"/>
    <property type="match status" value="1"/>
</dbReference>
<evidence type="ECO:0000313" key="8">
    <source>
        <dbReference type="EMBL" id="AUX46362.1"/>
    </source>
</evidence>
<dbReference type="GO" id="GO:0005506">
    <property type="term" value="F:iron ion binding"/>
    <property type="evidence" value="ECO:0007669"/>
    <property type="project" value="InterPro"/>
</dbReference>
<gene>
    <name evidence="8" type="ORF">SOCE26_078680</name>
</gene>
<reference evidence="8 9" key="1">
    <citation type="submission" date="2015-09" db="EMBL/GenBank/DDBJ databases">
        <title>Sorangium comparison.</title>
        <authorList>
            <person name="Zaburannyi N."/>
            <person name="Bunk B."/>
            <person name="Overmann J."/>
            <person name="Mueller R."/>
        </authorList>
    </citation>
    <scope>NUCLEOTIDE SEQUENCE [LARGE SCALE GENOMIC DNA]</scope>
    <source>
        <strain evidence="8 9">So ce26</strain>
    </source>
</reference>
<dbReference type="GO" id="GO:0004497">
    <property type="term" value="F:monooxygenase activity"/>
    <property type="evidence" value="ECO:0007669"/>
    <property type="project" value="UniProtKB-KW"/>
</dbReference>
<dbReference type="InterPro" id="IPR001128">
    <property type="entry name" value="Cyt_P450"/>
</dbReference>
<evidence type="ECO:0000256" key="7">
    <source>
        <dbReference type="RuleBase" id="RU000461"/>
    </source>
</evidence>